<organism evidence="2 3">
    <name type="scientific">Pedobacter duraquae</name>
    <dbReference type="NCBI Taxonomy" id="425511"/>
    <lineage>
        <taxon>Bacteria</taxon>
        <taxon>Pseudomonadati</taxon>
        <taxon>Bacteroidota</taxon>
        <taxon>Sphingobacteriia</taxon>
        <taxon>Sphingobacteriales</taxon>
        <taxon>Sphingobacteriaceae</taxon>
        <taxon>Pedobacter</taxon>
    </lineage>
</organism>
<evidence type="ECO:0000256" key="1">
    <source>
        <dbReference type="SAM" id="Phobius"/>
    </source>
</evidence>
<feature type="transmembrane region" description="Helical" evidence="1">
    <location>
        <begin position="7"/>
        <end position="28"/>
    </location>
</feature>
<dbReference type="RefSeq" id="WP_133555770.1">
    <property type="nucleotide sequence ID" value="NZ_SNWM01000003.1"/>
</dbReference>
<dbReference type="AlphaFoldDB" id="A0A4R6IHE0"/>
<evidence type="ECO:0000313" key="2">
    <source>
        <dbReference type="EMBL" id="TDO21341.1"/>
    </source>
</evidence>
<protein>
    <submittedName>
        <fullName evidence="2">Uncharacterized protein</fullName>
    </submittedName>
</protein>
<name>A0A4R6IHE0_9SPHI</name>
<feature type="transmembrane region" description="Helical" evidence="1">
    <location>
        <begin position="40"/>
        <end position="60"/>
    </location>
</feature>
<keyword evidence="1" id="KW-0472">Membrane</keyword>
<comment type="caution">
    <text evidence="2">The sequence shown here is derived from an EMBL/GenBank/DDBJ whole genome shotgun (WGS) entry which is preliminary data.</text>
</comment>
<dbReference type="Proteomes" id="UP000295499">
    <property type="component" value="Unassembled WGS sequence"/>
</dbReference>
<proteinExistence type="predicted"/>
<gene>
    <name evidence="2" type="ORF">CLV32_2446</name>
</gene>
<keyword evidence="3" id="KW-1185">Reference proteome</keyword>
<sequence>MKKLIGVITIIFIVLFVTIVVLNIWKIQIVNLDTIIRSNATLFVLGIAIVILLVIYGGFFRKADQVYNNKIGNRAHPKQ</sequence>
<keyword evidence="1" id="KW-0812">Transmembrane</keyword>
<evidence type="ECO:0000313" key="3">
    <source>
        <dbReference type="Proteomes" id="UP000295499"/>
    </source>
</evidence>
<accession>A0A4R6IHE0</accession>
<reference evidence="2 3" key="1">
    <citation type="submission" date="2019-03" db="EMBL/GenBank/DDBJ databases">
        <title>Genomic Encyclopedia of Archaeal and Bacterial Type Strains, Phase II (KMG-II): from individual species to whole genera.</title>
        <authorList>
            <person name="Goeker M."/>
        </authorList>
    </citation>
    <scope>NUCLEOTIDE SEQUENCE [LARGE SCALE GENOMIC DNA]</scope>
    <source>
        <strain evidence="2 3">DSM 19034</strain>
    </source>
</reference>
<keyword evidence="1" id="KW-1133">Transmembrane helix</keyword>
<dbReference type="EMBL" id="SNWM01000003">
    <property type="protein sequence ID" value="TDO21341.1"/>
    <property type="molecule type" value="Genomic_DNA"/>
</dbReference>